<dbReference type="EMBL" id="JACJJW010000040">
    <property type="protein sequence ID" value="MBM6759465.1"/>
    <property type="molecule type" value="Genomic_DNA"/>
</dbReference>
<organism evidence="2 3">
    <name type="scientific">Bacteroides mediterraneensis</name>
    <dbReference type="NCBI Taxonomy" id="1841856"/>
    <lineage>
        <taxon>Bacteria</taxon>
        <taxon>Pseudomonadati</taxon>
        <taxon>Bacteroidota</taxon>
        <taxon>Bacteroidia</taxon>
        <taxon>Bacteroidales</taxon>
        <taxon>Bacteroidaceae</taxon>
        <taxon>Bacteroides</taxon>
    </lineage>
</organism>
<keyword evidence="3" id="KW-1185">Reference proteome</keyword>
<dbReference type="RefSeq" id="WP_204476658.1">
    <property type="nucleotide sequence ID" value="NZ_JACJJW010000040.1"/>
</dbReference>
<protein>
    <recommendedName>
        <fullName evidence="1">DUF7352 domain-containing protein</fullName>
    </recommendedName>
</protein>
<evidence type="ECO:0000313" key="2">
    <source>
        <dbReference type="EMBL" id="MBM6759465.1"/>
    </source>
</evidence>
<gene>
    <name evidence="2" type="ORF">H6A31_12390</name>
</gene>
<evidence type="ECO:0000259" key="1">
    <source>
        <dbReference type="Pfam" id="PF24043"/>
    </source>
</evidence>
<dbReference type="Proteomes" id="UP000703295">
    <property type="component" value="Unassembled WGS sequence"/>
</dbReference>
<proteinExistence type="predicted"/>
<evidence type="ECO:0000313" key="3">
    <source>
        <dbReference type="Proteomes" id="UP000703295"/>
    </source>
</evidence>
<sequence length="98" mass="11145">MKRIFKYLLQIDDLQNLSLPVGSKILSVQAQREMPCLWALVDDSEEKYSDVKVSMYGTGHPISDNELRNKAFAGTVQIGGLVLHVFLQYDNNIQYLIV</sequence>
<feature type="domain" description="DUF7352" evidence="1">
    <location>
        <begin position="1"/>
        <end position="91"/>
    </location>
</feature>
<name>A0ABS2EYZ8_9BACE</name>
<reference evidence="2 3" key="1">
    <citation type="journal article" date="2021" name="Sci. Rep.">
        <title>The distribution of antibiotic resistance genes in chicken gut microbiota commensals.</title>
        <authorList>
            <person name="Juricova H."/>
            <person name="Matiasovicova J."/>
            <person name="Kubasova T."/>
            <person name="Cejkova D."/>
            <person name="Rychlik I."/>
        </authorList>
    </citation>
    <scope>NUCLEOTIDE SEQUENCE [LARGE SCALE GENOMIC DNA]</scope>
    <source>
        <strain evidence="2 3">An801</strain>
    </source>
</reference>
<comment type="caution">
    <text evidence="2">The sequence shown here is derived from an EMBL/GenBank/DDBJ whole genome shotgun (WGS) entry which is preliminary data.</text>
</comment>
<accession>A0ABS2EYZ8</accession>
<dbReference type="Pfam" id="PF24043">
    <property type="entry name" value="DUF7352"/>
    <property type="match status" value="1"/>
</dbReference>
<dbReference type="InterPro" id="IPR055776">
    <property type="entry name" value="DUF7352"/>
</dbReference>